<dbReference type="RefSeq" id="WP_345497531.1">
    <property type="nucleotide sequence ID" value="NZ_BAABJM010000004.1"/>
</dbReference>
<dbReference type="CDD" id="cd07812">
    <property type="entry name" value="SRPBCC"/>
    <property type="match status" value="1"/>
</dbReference>
<gene>
    <name evidence="1" type="ORF">GCM10023318_44150</name>
</gene>
<dbReference type="InterPro" id="IPR019587">
    <property type="entry name" value="Polyketide_cyclase/dehydratase"/>
</dbReference>
<accession>A0ABP9KPK3</accession>
<dbReference type="InterPro" id="IPR023393">
    <property type="entry name" value="START-like_dom_sf"/>
</dbReference>
<protein>
    <submittedName>
        <fullName evidence="1">SRPBCC family protein</fullName>
    </submittedName>
</protein>
<dbReference type="Gene3D" id="3.30.530.20">
    <property type="match status" value="1"/>
</dbReference>
<proteinExistence type="predicted"/>
<organism evidence="1 2">
    <name type="scientific">Nocardia callitridis</name>
    <dbReference type="NCBI Taxonomy" id="648753"/>
    <lineage>
        <taxon>Bacteria</taxon>
        <taxon>Bacillati</taxon>
        <taxon>Actinomycetota</taxon>
        <taxon>Actinomycetes</taxon>
        <taxon>Mycobacteriales</taxon>
        <taxon>Nocardiaceae</taxon>
        <taxon>Nocardia</taxon>
    </lineage>
</organism>
<keyword evidence="2" id="KW-1185">Reference proteome</keyword>
<dbReference type="EMBL" id="BAABJM010000004">
    <property type="protein sequence ID" value="GAA5061508.1"/>
    <property type="molecule type" value="Genomic_DNA"/>
</dbReference>
<dbReference type="Proteomes" id="UP001500603">
    <property type="component" value="Unassembled WGS sequence"/>
</dbReference>
<dbReference type="Pfam" id="PF10604">
    <property type="entry name" value="Polyketide_cyc2"/>
    <property type="match status" value="1"/>
</dbReference>
<evidence type="ECO:0000313" key="2">
    <source>
        <dbReference type="Proteomes" id="UP001500603"/>
    </source>
</evidence>
<reference evidence="2" key="1">
    <citation type="journal article" date="2019" name="Int. J. Syst. Evol. Microbiol.">
        <title>The Global Catalogue of Microorganisms (GCM) 10K type strain sequencing project: providing services to taxonomists for standard genome sequencing and annotation.</title>
        <authorList>
            <consortium name="The Broad Institute Genomics Platform"/>
            <consortium name="The Broad Institute Genome Sequencing Center for Infectious Disease"/>
            <person name="Wu L."/>
            <person name="Ma J."/>
        </authorList>
    </citation>
    <scope>NUCLEOTIDE SEQUENCE [LARGE SCALE GENOMIC DNA]</scope>
    <source>
        <strain evidence="2">JCM 18298</strain>
    </source>
</reference>
<sequence length="143" mass="15374">MAKLKVSVDVPLPAERAWAHTSNLSELDKWLTMHEAWRSEVPEELTVGTELVGVASVKGMRNRVTWTVTTAEPPKRLQLKGSGKGGTKLGLQLTVTPKGDASEVTVDIELGGKPLFGPIGAGVARAVRGDIDRSLARFVELYA</sequence>
<dbReference type="SUPFAM" id="SSF55961">
    <property type="entry name" value="Bet v1-like"/>
    <property type="match status" value="1"/>
</dbReference>
<evidence type="ECO:0000313" key="1">
    <source>
        <dbReference type="EMBL" id="GAA5061508.1"/>
    </source>
</evidence>
<name>A0ABP9KPK3_9NOCA</name>
<comment type="caution">
    <text evidence="1">The sequence shown here is derived from an EMBL/GenBank/DDBJ whole genome shotgun (WGS) entry which is preliminary data.</text>
</comment>